<dbReference type="EMBL" id="VWXL01000081">
    <property type="protein sequence ID" value="MVB12042.1"/>
    <property type="molecule type" value="Genomic_DNA"/>
</dbReference>
<dbReference type="InterPro" id="IPR003594">
    <property type="entry name" value="HATPase_dom"/>
</dbReference>
<keyword evidence="8" id="KW-0472">Membrane</keyword>
<evidence type="ECO:0000313" key="11">
    <source>
        <dbReference type="Proteomes" id="UP000469440"/>
    </source>
</evidence>
<accession>A0A6N8I1Y5</accession>
<evidence type="ECO:0000259" key="9">
    <source>
        <dbReference type="PROSITE" id="PS50109"/>
    </source>
</evidence>
<dbReference type="GO" id="GO:0000155">
    <property type="term" value="F:phosphorelay sensor kinase activity"/>
    <property type="evidence" value="ECO:0007669"/>
    <property type="project" value="InterPro"/>
</dbReference>
<dbReference type="AlphaFoldDB" id="A0A6N8I1Y5"/>
<dbReference type="PROSITE" id="PS50109">
    <property type="entry name" value="HIS_KIN"/>
    <property type="match status" value="1"/>
</dbReference>
<dbReference type="OrthoDB" id="368131at2"/>
<evidence type="ECO:0000256" key="7">
    <source>
        <dbReference type="ARBA" id="ARBA00023012"/>
    </source>
</evidence>
<gene>
    <name evidence="10" type="primary">sasA_11</name>
    <name evidence="10" type="ORF">CAFE_27710</name>
</gene>
<evidence type="ECO:0000256" key="4">
    <source>
        <dbReference type="ARBA" id="ARBA00022553"/>
    </source>
</evidence>
<evidence type="ECO:0000313" key="10">
    <source>
        <dbReference type="EMBL" id="MVB12042.1"/>
    </source>
</evidence>
<dbReference type="Pfam" id="PF00512">
    <property type="entry name" value="HisKA"/>
    <property type="match status" value="1"/>
</dbReference>
<protein>
    <recommendedName>
        <fullName evidence="3">histidine kinase</fullName>
        <ecNumber evidence="3">2.7.13.3</ecNumber>
    </recommendedName>
</protein>
<dbReference type="GO" id="GO:0004721">
    <property type="term" value="F:phosphoprotein phosphatase activity"/>
    <property type="evidence" value="ECO:0007669"/>
    <property type="project" value="TreeGrafter"/>
</dbReference>
<dbReference type="PRINTS" id="PR00344">
    <property type="entry name" value="BCTRLSENSOR"/>
</dbReference>
<dbReference type="GO" id="GO:0016036">
    <property type="term" value="P:cellular response to phosphate starvation"/>
    <property type="evidence" value="ECO:0007669"/>
    <property type="project" value="TreeGrafter"/>
</dbReference>
<dbReference type="SUPFAM" id="SSF47384">
    <property type="entry name" value="Homodimeric domain of signal transducing histidine kinase"/>
    <property type="match status" value="1"/>
</dbReference>
<dbReference type="InterPro" id="IPR050351">
    <property type="entry name" value="BphY/WalK/GraS-like"/>
</dbReference>
<dbReference type="InterPro" id="IPR004358">
    <property type="entry name" value="Sig_transdc_His_kin-like_C"/>
</dbReference>
<keyword evidence="4" id="KW-0597">Phosphoprotein</keyword>
<evidence type="ECO:0000256" key="5">
    <source>
        <dbReference type="ARBA" id="ARBA00022679"/>
    </source>
</evidence>
<keyword evidence="8" id="KW-0812">Transmembrane</keyword>
<keyword evidence="8" id="KW-1133">Transmembrane helix</keyword>
<evidence type="ECO:0000256" key="2">
    <source>
        <dbReference type="ARBA" id="ARBA00004370"/>
    </source>
</evidence>
<evidence type="ECO:0000256" key="1">
    <source>
        <dbReference type="ARBA" id="ARBA00000085"/>
    </source>
</evidence>
<keyword evidence="11" id="KW-1185">Reference proteome</keyword>
<proteinExistence type="predicted"/>
<dbReference type="InterPro" id="IPR036890">
    <property type="entry name" value="HATPase_C_sf"/>
</dbReference>
<dbReference type="PANTHER" id="PTHR45453:SF1">
    <property type="entry name" value="PHOSPHATE REGULON SENSOR PROTEIN PHOR"/>
    <property type="match status" value="1"/>
</dbReference>
<dbReference type="SUPFAM" id="SSF55874">
    <property type="entry name" value="ATPase domain of HSP90 chaperone/DNA topoisomerase II/histidine kinase"/>
    <property type="match status" value="1"/>
</dbReference>
<comment type="caution">
    <text evidence="10">The sequence shown here is derived from an EMBL/GenBank/DDBJ whole genome shotgun (WGS) entry which is preliminary data.</text>
</comment>
<keyword evidence="7" id="KW-0902">Two-component regulatory system</keyword>
<comment type="subcellular location">
    <subcellularLocation>
        <location evidence="2">Membrane</location>
    </subcellularLocation>
</comment>
<dbReference type="Proteomes" id="UP000469440">
    <property type="component" value="Unassembled WGS sequence"/>
</dbReference>
<dbReference type="Gene3D" id="1.10.287.130">
    <property type="match status" value="1"/>
</dbReference>
<organism evidence="10 11">
    <name type="scientific">Caproicibacter fermentans</name>
    <dbReference type="NCBI Taxonomy" id="2576756"/>
    <lineage>
        <taxon>Bacteria</taxon>
        <taxon>Bacillati</taxon>
        <taxon>Bacillota</taxon>
        <taxon>Clostridia</taxon>
        <taxon>Eubacteriales</taxon>
        <taxon>Acutalibacteraceae</taxon>
        <taxon>Caproicibacter</taxon>
    </lineage>
</organism>
<name>A0A6N8I1Y5_9FIRM</name>
<dbReference type="EC" id="2.7.13.3" evidence="3"/>
<dbReference type="CDD" id="cd00082">
    <property type="entry name" value="HisKA"/>
    <property type="match status" value="1"/>
</dbReference>
<dbReference type="InterPro" id="IPR003661">
    <property type="entry name" value="HisK_dim/P_dom"/>
</dbReference>
<keyword evidence="5 10" id="KW-0808">Transferase</keyword>
<dbReference type="Gene3D" id="3.30.565.10">
    <property type="entry name" value="Histidine kinase-like ATPase, C-terminal domain"/>
    <property type="match status" value="1"/>
</dbReference>
<evidence type="ECO:0000256" key="8">
    <source>
        <dbReference type="SAM" id="Phobius"/>
    </source>
</evidence>
<dbReference type="Pfam" id="PF02518">
    <property type="entry name" value="HATPase_c"/>
    <property type="match status" value="1"/>
</dbReference>
<evidence type="ECO:0000256" key="3">
    <source>
        <dbReference type="ARBA" id="ARBA00012438"/>
    </source>
</evidence>
<feature type="domain" description="Histidine kinase" evidence="9">
    <location>
        <begin position="235"/>
        <end position="454"/>
    </location>
</feature>
<dbReference type="SMART" id="SM00387">
    <property type="entry name" value="HATPase_c"/>
    <property type="match status" value="1"/>
</dbReference>
<dbReference type="SMART" id="SM00388">
    <property type="entry name" value="HisKA"/>
    <property type="match status" value="1"/>
</dbReference>
<sequence length="457" mass="50691">MKAFGKYISKHLASFAAFNLVLALLNVLAFGITFQSVIRNDYGDTSPQTMLEEIAAASTVEGVSDDARQKLESAHIWAMFLNQGGNRIWAVNIPKDIPGDYTIQDVALFSKGYLKDYPVFVWNTEDGLLVLGYPKDSYTKLTSNYFSIHAIQTLPLYMTGMLTADFLFLFLAYYFSRRKIIRSTEPIIDAIETLSDGKPVSLAIGGDLSEVAGSINKASRILSKQNEARANWISGVSHDIRTPLSMILGYAGRIADNKTINSSVKDQAEIVRQQSIKIKELVQDLNLVSHLEYEMQPLHKEPVRLSKLLRSYAVELLNGGLSESYPVEVGIKPAAENVILECDSRLIMRAINNLVQNSFRHNPQGCEISLTLDYSEAAITLTVADNGVGLSAEKLRELKESTHYMESTDERLNLRHGLGLLLVRQIVEAHCGTMTIESEPGQGYQTVLCFQVQASQG</sequence>
<dbReference type="GO" id="GO:0005886">
    <property type="term" value="C:plasma membrane"/>
    <property type="evidence" value="ECO:0007669"/>
    <property type="project" value="TreeGrafter"/>
</dbReference>
<dbReference type="InterPro" id="IPR036097">
    <property type="entry name" value="HisK_dim/P_sf"/>
</dbReference>
<feature type="transmembrane region" description="Helical" evidence="8">
    <location>
        <begin position="154"/>
        <end position="175"/>
    </location>
</feature>
<evidence type="ECO:0000256" key="6">
    <source>
        <dbReference type="ARBA" id="ARBA00022777"/>
    </source>
</evidence>
<reference evidence="10 11" key="1">
    <citation type="submission" date="2019-09" db="EMBL/GenBank/DDBJ databases">
        <title>Genome sequence of Clostridium sp. EA1.</title>
        <authorList>
            <person name="Poehlein A."/>
            <person name="Bengelsdorf F.R."/>
            <person name="Daniel R."/>
        </authorList>
    </citation>
    <scope>NUCLEOTIDE SEQUENCE [LARGE SCALE GENOMIC DNA]</scope>
    <source>
        <strain evidence="10 11">EA1</strain>
    </source>
</reference>
<keyword evidence="6 10" id="KW-0418">Kinase</keyword>
<dbReference type="RefSeq" id="WP_156990978.1">
    <property type="nucleotide sequence ID" value="NZ_VWXL01000081.1"/>
</dbReference>
<comment type="catalytic activity">
    <reaction evidence="1">
        <text>ATP + protein L-histidine = ADP + protein N-phospho-L-histidine.</text>
        <dbReference type="EC" id="2.7.13.3"/>
    </reaction>
</comment>
<dbReference type="PANTHER" id="PTHR45453">
    <property type="entry name" value="PHOSPHATE REGULON SENSOR PROTEIN PHOR"/>
    <property type="match status" value="1"/>
</dbReference>
<dbReference type="InterPro" id="IPR005467">
    <property type="entry name" value="His_kinase_dom"/>
</dbReference>